<dbReference type="Proteomes" id="UP000698173">
    <property type="component" value="Unassembled WGS sequence"/>
</dbReference>
<evidence type="ECO:0000256" key="7">
    <source>
        <dbReference type="PIRSR" id="PIRSR005096-2"/>
    </source>
</evidence>
<evidence type="ECO:0000256" key="5">
    <source>
        <dbReference type="PIRNR" id="PIRNR005096"/>
    </source>
</evidence>
<dbReference type="Pfam" id="PF01263">
    <property type="entry name" value="Aldose_epim"/>
    <property type="match status" value="1"/>
</dbReference>
<comment type="similarity">
    <text evidence="2 5">Belongs to the aldose epimerase family.</text>
</comment>
<dbReference type="EC" id="5.1.3.3" evidence="5"/>
<accession>A0A921G2W1</accession>
<evidence type="ECO:0000256" key="6">
    <source>
        <dbReference type="PIRSR" id="PIRSR005096-1"/>
    </source>
</evidence>
<dbReference type="NCBIfam" id="NF008277">
    <property type="entry name" value="PRK11055.1"/>
    <property type="match status" value="1"/>
</dbReference>
<feature type="active site" description="Proton donor" evidence="6">
    <location>
        <position position="175"/>
    </location>
</feature>
<dbReference type="InterPro" id="IPR015443">
    <property type="entry name" value="Aldose_1-epimerase"/>
</dbReference>
<reference evidence="9" key="2">
    <citation type="submission" date="2021-09" db="EMBL/GenBank/DDBJ databases">
        <authorList>
            <person name="Gilroy R."/>
        </authorList>
    </citation>
    <scope>NUCLEOTIDE SEQUENCE</scope>
    <source>
        <strain evidence="9">CHK171-7178</strain>
    </source>
</reference>
<dbReference type="GO" id="GO:0030246">
    <property type="term" value="F:carbohydrate binding"/>
    <property type="evidence" value="ECO:0007669"/>
    <property type="project" value="InterPro"/>
</dbReference>
<feature type="binding site" evidence="7">
    <location>
        <position position="248"/>
    </location>
    <ligand>
        <name>beta-D-galactose</name>
        <dbReference type="ChEBI" id="CHEBI:27667"/>
    </ligand>
</feature>
<evidence type="ECO:0000313" key="10">
    <source>
        <dbReference type="Proteomes" id="UP000698173"/>
    </source>
</evidence>
<dbReference type="EMBL" id="DYWT01000278">
    <property type="protein sequence ID" value="HJF33772.1"/>
    <property type="molecule type" value="Genomic_DNA"/>
</dbReference>
<evidence type="ECO:0000313" key="9">
    <source>
        <dbReference type="EMBL" id="HJF33772.1"/>
    </source>
</evidence>
<evidence type="ECO:0000256" key="8">
    <source>
        <dbReference type="PIRSR" id="PIRSR005096-3"/>
    </source>
</evidence>
<dbReference type="GO" id="GO:0005737">
    <property type="term" value="C:cytoplasm"/>
    <property type="evidence" value="ECO:0007669"/>
    <property type="project" value="TreeGrafter"/>
</dbReference>
<dbReference type="PANTHER" id="PTHR10091:SF0">
    <property type="entry name" value="GALACTOSE MUTAROTASE"/>
    <property type="match status" value="1"/>
</dbReference>
<evidence type="ECO:0000256" key="2">
    <source>
        <dbReference type="ARBA" id="ARBA00006206"/>
    </source>
</evidence>
<evidence type="ECO:0000256" key="3">
    <source>
        <dbReference type="ARBA" id="ARBA00023235"/>
    </source>
</evidence>
<evidence type="ECO:0000256" key="1">
    <source>
        <dbReference type="ARBA" id="ARBA00005028"/>
    </source>
</evidence>
<comment type="pathway">
    <text evidence="1 5">Carbohydrate metabolism; hexose metabolism.</text>
</comment>
<name>A0A921G2W1_SPOPS</name>
<sequence length="345" mass="38298">MKIEIQDILSKWKLYTLVNDNGMKVSFLDFGGIITNISVPDQTNTIENVVLGFKNYADYEKNSNYFGAIIGRVAGRIQDASFTIQNQTFLLEANEGDHHLHGGSGGFHQVIWRASPFQTDDTAGVKLTHKSLGGEGGYPGTIEVAVTYTLTNSNKLILDYDGKSDETTVLTMTNHSYFNLSGNLAATIHNHHVTMESNEFVELDTRLIPTGNKINVSNTPFDFRTERKLGDGINSISAQNKVANSGYDHYFIFNQNKQQSIRVKEVTSGRVMKIKTTQPGVVMYTANTLVEGLDLSEGKSRPYLGVCFETQAFPASLHHAGFPPVILKAHELYEKQTVFSFGIER</sequence>
<comment type="catalytic activity">
    <reaction evidence="5">
        <text>alpha-D-glucose = beta-D-glucose</text>
        <dbReference type="Rhea" id="RHEA:10264"/>
        <dbReference type="ChEBI" id="CHEBI:15903"/>
        <dbReference type="ChEBI" id="CHEBI:17925"/>
        <dbReference type="EC" id="5.1.3.3"/>
    </reaction>
</comment>
<evidence type="ECO:0000256" key="4">
    <source>
        <dbReference type="ARBA" id="ARBA00023277"/>
    </source>
</evidence>
<dbReference type="InterPro" id="IPR008183">
    <property type="entry name" value="Aldose_1/G6P_1-epimerase"/>
</dbReference>
<keyword evidence="4 5" id="KW-0119">Carbohydrate metabolism</keyword>
<dbReference type="InterPro" id="IPR047215">
    <property type="entry name" value="Galactose_mutarotase-like"/>
</dbReference>
<comment type="caution">
    <text evidence="9">The sequence shown here is derived from an EMBL/GenBank/DDBJ whole genome shotgun (WGS) entry which is preliminary data.</text>
</comment>
<organism evidence="9 10">
    <name type="scientific">Sporosarcina psychrophila</name>
    <name type="common">Bacillus psychrophilus</name>
    <dbReference type="NCBI Taxonomy" id="1476"/>
    <lineage>
        <taxon>Bacteria</taxon>
        <taxon>Bacillati</taxon>
        <taxon>Bacillota</taxon>
        <taxon>Bacilli</taxon>
        <taxon>Bacillales</taxon>
        <taxon>Caryophanaceae</taxon>
        <taxon>Sporosarcina</taxon>
    </lineage>
</organism>
<dbReference type="InterPro" id="IPR014718">
    <property type="entry name" value="GH-type_carb-bd"/>
</dbReference>
<dbReference type="AlphaFoldDB" id="A0A921G2W1"/>
<dbReference type="CDD" id="cd09019">
    <property type="entry name" value="galactose_mutarotase_like"/>
    <property type="match status" value="1"/>
</dbReference>
<dbReference type="InterPro" id="IPR011013">
    <property type="entry name" value="Gal_mutarotase_sf_dom"/>
</dbReference>
<dbReference type="PIRSF" id="PIRSF005096">
    <property type="entry name" value="GALM"/>
    <property type="match status" value="1"/>
</dbReference>
<dbReference type="PANTHER" id="PTHR10091">
    <property type="entry name" value="ALDOSE-1-EPIMERASE"/>
    <property type="match status" value="1"/>
</dbReference>
<feature type="active site" description="Proton acceptor" evidence="6">
    <location>
        <position position="309"/>
    </location>
</feature>
<keyword evidence="3 5" id="KW-0413">Isomerase</keyword>
<feature type="binding site" evidence="8">
    <location>
        <begin position="175"/>
        <end position="177"/>
    </location>
    <ligand>
        <name>beta-D-galactose</name>
        <dbReference type="ChEBI" id="CHEBI:27667"/>
    </ligand>
</feature>
<dbReference type="SUPFAM" id="SSF74650">
    <property type="entry name" value="Galactose mutarotase-like"/>
    <property type="match status" value="1"/>
</dbReference>
<proteinExistence type="inferred from homology"/>
<protein>
    <recommendedName>
        <fullName evidence="5">Aldose 1-epimerase</fullName>
        <ecNumber evidence="5">5.1.3.3</ecNumber>
    </recommendedName>
</protein>
<dbReference type="GO" id="GO:0033499">
    <property type="term" value="P:galactose catabolic process via UDP-galactose, Leloir pathway"/>
    <property type="evidence" value="ECO:0007669"/>
    <property type="project" value="TreeGrafter"/>
</dbReference>
<reference evidence="9" key="1">
    <citation type="journal article" date="2021" name="PeerJ">
        <title>Extensive microbial diversity within the chicken gut microbiome revealed by metagenomics and culture.</title>
        <authorList>
            <person name="Gilroy R."/>
            <person name="Ravi A."/>
            <person name="Getino M."/>
            <person name="Pursley I."/>
            <person name="Horton D.L."/>
            <person name="Alikhan N.F."/>
            <person name="Baker D."/>
            <person name="Gharbi K."/>
            <person name="Hall N."/>
            <person name="Watson M."/>
            <person name="Adriaenssens E.M."/>
            <person name="Foster-Nyarko E."/>
            <person name="Jarju S."/>
            <person name="Secka A."/>
            <person name="Antonio M."/>
            <person name="Oren A."/>
            <person name="Chaudhuri R.R."/>
            <person name="La Ragione R."/>
            <person name="Hildebrand F."/>
            <person name="Pallen M.J."/>
        </authorList>
    </citation>
    <scope>NUCLEOTIDE SEQUENCE</scope>
    <source>
        <strain evidence="9">CHK171-7178</strain>
    </source>
</reference>
<dbReference type="GO" id="GO:0004034">
    <property type="term" value="F:aldose 1-epimerase activity"/>
    <property type="evidence" value="ECO:0007669"/>
    <property type="project" value="UniProtKB-EC"/>
</dbReference>
<gene>
    <name evidence="9" type="ORF">K8V56_18555</name>
</gene>
<dbReference type="GO" id="GO:0006006">
    <property type="term" value="P:glucose metabolic process"/>
    <property type="evidence" value="ECO:0007669"/>
    <property type="project" value="TreeGrafter"/>
</dbReference>
<dbReference type="Gene3D" id="2.70.98.10">
    <property type="match status" value="1"/>
</dbReference>